<gene>
    <name evidence="1" type="ORF">OUO13_02045</name>
</gene>
<keyword evidence="2" id="KW-1185">Reference proteome</keyword>
<comment type="caution">
    <text evidence="1">The sequence shown here is derived from an EMBL/GenBank/DDBJ whole genome shotgun (WGS) entry which is preliminary data.</text>
</comment>
<dbReference type="EMBL" id="JAPNOA010000007">
    <property type="protein sequence ID" value="MCY0963958.1"/>
    <property type="molecule type" value="Genomic_DNA"/>
</dbReference>
<evidence type="ECO:0000313" key="2">
    <source>
        <dbReference type="Proteomes" id="UP001150830"/>
    </source>
</evidence>
<evidence type="ECO:0000313" key="1">
    <source>
        <dbReference type="EMBL" id="MCY0963958.1"/>
    </source>
</evidence>
<proteinExistence type="predicted"/>
<organism evidence="1 2">
    <name type="scientific">Parathalassolituus penaei</name>
    <dbReference type="NCBI Taxonomy" id="2997323"/>
    <lineage>
        <taxon>Bacteria</taxon>
        <taxon>Pseudomonadati</taxon>
        <taxon>Pseudomonadota</taxon>
        <taxon>Gammaproteobacteria</taxon>
        <taxon>Oceanospirillales</taxon>
        <taxon>Oceanospirillaceae</taxon>
        <taxon>Parathalassolituus</taxon>
    </lineage>
</organism>
<accession>A0A9X3EJX4</accession>
<sequence length="150" mass="17392">MDSVIGLSGKTELMEGEIMAYWFENQKIGFPRTLIHRITLPFKPFYSGLPWESQPVETMLMLDWYSLGLSDPKQLNHLQLCQAQHPESEATIYLGNAYNPCDVLRLDVTEIKPGLFELNGKLLINFEHEMVARNELFEFKTLARWTETQP</sequence>
<name>A0A9X3EJX4_9GAMM</name>
<reference evidence="1" key="1">
    <citation type="submission" date="2022-11" db="EMBL/GenBank/DDBJ databases">
        <title>Parathalassolutuus dongxingensis gen. nov., sp. nov., a novel member of family Oceanospirillaceae isolated from a coastal shrimp pond in Guangxi, China.</title>
        <authorList>
            <person name="Chen H."/>
        </authorList>
    </citation>
    <scope>NUCLEOTIDE SEQUENCE</scope>
    <source>
        <strain evidence="1">G-43</strain>
    </source>
</reference>
<protein>
    <submittedName>
        <fullName evidence="1">Uncharacterized protein</fullName>
    </submittedName>
</protein>
<dbReference type="Proteomes" id="UP001150830">
    <property type="component" value="Unassembled WGS sequence"/>
</dbReference>
<dbReference type="RefSeq" id="WP_283172177.1">
    <property type="nucleotide sequence ID" value="NZ_JAPNOA010000007.1"/>
</dbReference>
<dbReference type="AlphaFoldDB" id="A0A9X3EJX4"/>